<evidence type="ECO:0000313" key="2">
    <source>
        <dbReference type="Proteomes" id="UP000637980"/>
    </source>
</evidence>
<proteinExistence type="predicted"/>
<organism evidence="1 2">
    <name type="scientific">Pseudovibrio japonicus</name>
    <dbReference type="NCBI Taxonomy" id="366534"/>
    <lineage>
        <taxon>Bacteria</taxon>
        <taxon>Pseudomonadati</taxon>
        <taxon>Pseudomonadota</taxon>
        <taxon>Alphaproteobacteria</taxon>
        <taxon>Hyphomicrobiales</taxon>
        <taxon>Stappiaceae</taxon>
        <taxon>Pseudovibrio</taxon>
    </lineage>
</organism>
<dbReference type="EMBL" id="BMXE01000001">
    <property type="protein sequence ID" value="GHB16898.1"/>
    <property type="molecule type" value="Genomic_DNA"/>
</dbReference>
<gene>
    <name evidence="1" type="ORF">GCM10007094_00330</name>
</gene>
<evidence type="ECO:0000313" key="1">
    <source>
        <dbReference type="EMBL" id="GHB16898.1"/>
    </source>
</evidence>
<name>A0ABQ3DVR6_9HYPH</name>
<reference evidence="2" key="1">
    <citation type="journal article" date="2019" name="Int. J. Syst. Evol. Microbiol.">
        <title>The Global Catalogue of Microorganisms (GCM) 10K type strain sequencing project: providing services to taxonomists for standard genome sequencing and annotation.</title>
        <authorList>
            <consortium name="The Broad Institute Genomics Platform"/>
            <consortium name="The Broad Institute Genome Sequencing Center for Infectious Disease"/>
            <person name="Wu L."/>
            <person name="Ma J."/>
        </authorList>
    </citation>
    <scope>NUCLEOTIDE SEQUENCE [LARGE SCALE GENOMIC DNA]</scope>
    <source>
        <strain evidence="2">KCTC 12861</strain>
    </source>
</reference>
<dbReference type="Proteomes" id="UP000637980">
    <property type="component" value="Unassembled WGS sequence"/>
</dbReference>
<keyword evidence="2" id="KW-1185">Reference proteome</keyword>
<accession>A0ABQ3DVR6</accession>
<sequence length="67" mass="7102">MRGIVVFNYDVGKNVGITALPPWKLNTKKMSSGTVRTIAPDQPGGFGSAFTTIWISETHPNGGGVLL</sequence>
<protein>
    <submittedName>
        <fullName evidence="1">Uncharacterized protein</fullName>
    </submittedName>
</protein>
<comment type="caution">
    <text evidence="1">The sequence shown here is derived from an EMBL/GenBank/DDBJ whole genome shotgun (WGS) entry which is preliminary data.</text>
</comment>